<dbReference type="Proteomes" id="UP000015101">
    <property type="component" value="Unassembled WGS sequence"/>
</dbReference>
<evidence type="ECO:0000259" key="4">
    <source>
        <dbReference type="PROSITE" id="PS50057"/>
    </source>
</evidence>
<evidence type="ECO:0000256" key="2">
    <source>
        <dbReference type="ARBA" id="ARBA00022490"/>
    </source>
</evidence>
<keyword evidence="2" id="KW-0963">Cytoplasm</keyword>
<evidence type="ECO:0000256" key="3">
    <source>
        <dbReference type="SAM" id="MobiDB-lite"/>
    </source>
</evidence>
<reference evidence="7" key="1">
    <citation type="submission" date="2012-12" db="EMBL/GenBank/DDBJ databases">
        <authorList>
            <person name="Hellsten U."/>
            <person name="Grimwood J."/>
            <person name="Chapman J.A."/>
            <person name="Shapiro H."/>
            <person name="Aerts A."/>
            <person name="Otillar R.P."/>
            <person name="Terry A.Y."/>
            <person name="Boore J.L."/>
            <person name="Simakov O."/>
            <person name="Marletaz F."/>
            <person name="Cho S.-J."/>
            <person name="Edsinger-Gonzales E."/>
            <person name="Havlak P."/>
            <person name="Kuo D.-H."/>
            <person name="Larsson T."/>
            <person name="Lv J."/>
            <person name="Arendt D."/>
            <person name="Savage R."/>
            <person name="Osoegawa K."/>
            <person name="de Jong P."/>
            <person name="Lindberg D.R."/>
            <person name="Seaver E.C."/>
            <person name="Weisblat D.A."/>
            <person name="Putnam N.H."/>
            <person name="Grigoriev I.V."/>
            <person name="Rokhsar D.S."/>
        </authorList>
    </citation>
    <scope>NUCLEOTIDE SEQUENCE</scope>
</reference>
<dbReference type="InterPro" id="IPR035963">
    <property type="entry name" value="FERM_2"/>
</dbReference>
<evidence type="ECO:0000256" key="1">
    <source>
        <dbReference type="ARBA" id="ARBA00004496"/>
    </source>
</evidence>
<dbReference type="SMART" id="SM00295">
    <property type="entry name" value="B41"/>
    <property type="match status" value="1"/>
</dbReference>
<dbReference type="CDD" id="cd13186">
    <property type="entry name" value="FERM_C_NBL4_NBL5"/>
    <property type="match status" value="1"/>
</dbReference>
<dbReference type="InterPro" id="IPR014352">
    <property type="entry name" value="FERM/acyl-CoA-bd_prot_sf"/>
</dbReference>
<dbReference type="InterPro" id="IPR018980">
    <property type="entry name" value="FERM_PH-like_C"/>
</dbReference>
<dbReference type="Pfam" id="PF09379">
    <property type="entry name" value="FERM_N"/>
    <property type="match status" value="1"/>
</dbReference>
<dbReference type="OMA" id="NIGWINK"/>
<reference evidence="5 7" key="2">
    <citation type="journal article" date="2013" name="Nature">
        <title>Insights into bilaterian evolution from three spiralian genomes.</title>
        <authorList>
            <person name="Simakov O."/>
            <person name="Marletaz F."/>
            <person name="Cho S.J."/>
            <person name="Edsinger-Gonzales E."/>
            <person name="Havlak P."/>
            <person name="Hellsten U."/>
            <person name="Kuo D.H."/>
            <person name="Larsson T."/>
            <person name="Lv J."/>
            <person name="Arendt D."/>
            <person name="Savage R."/>
            <person name="Osoegawa K."/>
            <person name="de Jong P."/>
            <person name="Grimwood J."/>
            <person name="Chapman J.A."/>
            <person name="Shapiro H."/>
            <person name="Aerts A."/>
            <person name="Otillar R.P."/>
            <person name="Terry A.Y."/>
            <person name="Boore J.L."/>
            <person name="Grigoriev I.V."/>
            <person name="Lindberg D.R."/>
            <person name="Seaver E.C."/>
            <person name="Weisblat D.A."/>
            <person name="Putnam N.H."/>
            <person name="Rokhsar D.S."/>
        </authorList>
    </citation>
    <scope>NUCLEOTIDE SEQUENCE</scope>
</reference>
<dbReference type="FunFam" id="1.20.80.10:FF:000003">
    <property type="entry name" value="Tyrosine-protein phosphatase non-receptor type 4"/>
    <property type="match status" value="1"/>
</dbReference>
<sequence length="347" mass="40042">SILICNIQFLDGTNQDFVIPKKSYGSFLLKKAFEHVDLLEVDYFGLQFTDPVQNINRWLEFNKQVKKQYSGSMDSSSQLRVKFYSSQPSNLKEEITRYYVYLQLKEDIRVGRLACPDDVAMELGALVIQAELGDYDSAEHTLEVVAQFDLVPKQTKEIEVGVLENYKKLKGMSPSQSELSYLNKARWLEAYGVDFHDVKGRDDNDYRLGLVPTGILVFEGSQRIGLFYWPKITKLQFKKKKLILNVVESDDKGVDQEHTFVFRSSSDRACKHLWKCAVEHHAFYRLSGPTKSVTVRSPFFRLGSKFRYSGNTELQSLTSTRARRSVTFERRSSQKRPRFQGQSSRST</sequence>
<dbReference type="PROSITE" id="PS00661">
    <property type="entry name" value="FERM_2"/>
    <property type="match status" value="1"/>
</dbReference>
<dbReference type="Gene3D" id="2.30.29.30">
    <property type="entry name" value="Pleckstrin-homology domain (PH domain)/Phosphotyrosine-binding domain (PTB)"/>
    <property type="match status" value="1"/>
</dbReference>
<dbReference type="SUPFAM" id="SSF50729">
    <property type="entry name" value="PH domain-like"/>
    <property type="match status" value="1"/>
</dbReference>
<dbReference type="OrthoDB" id="6235974at2759"/>
<dbReference type="CTD" id="20197040"/>
<dbReference type="Pfam" id="PF08736">
    <property type="entry name" value="FA"/>
    <property type="match status" value="1"/>
</dbReference>
<dbReference type="Gene3D" id="3.10.20.90">
    <property type="entry name" value="Phosphatidylinositol 3-kinase Catalytic Subunit, Chain A, domain 1"/>
    <property type="match status" value="1"/>
</dbReference>
<dbReference type="EMBL" id="AMQM01005020">
    <property type="status" value="NOT_ANNOTATED_CDS"/>
    <property type="molecule type" value="Genomic_DNA"/>
</dbReference>
<name>T1EKE0_HELRO</name>
<accession>T1EKE0</accession>
<dbReference type="GO" id="GO:0031032">
    <property type="term" value="P:actomyosin structure organization"/>
    <property type="evidence" value="ECO:0000318"/>
    <property type="project" value="GO_Central"/>
</dbReference>
<dbReference type="FunFam" id="2.30.29.30:FF:000002">
    <property type="entry name" value="Band 4.1-like protein 5 isoform 1"/>
    <property type="match status" value="1"/>
</dbReference>
<dbReference type="SUPFAM" id="SSF47031">
    <property type="entry name" value="Second domain of FERM"/>
    <property type="match status" value="1"/>
</dbReference>
<dbReference type="SMART" id="SM01196">
    <property type="entry name" value="FERM_C"/>
    <property type="match status" value="1"/>
</dbReference>
<dbReference type="PROSITE" id="PS50057">
    <property type="entry name" value="FERM_3"/>
    <property type="match status" value="1"/>
</dbReference>
<dbReference type="Pfam" id="PF09380">
    <property type="entry name" value="FERM_C"/>
    <property type="match status" value="1"/>
</dbReference>
<dbReference type="InterPro" id="IPR000299">
    <property type="entry name" value="FERM_domain"/>
</dbReference>
<dbReference type="eggNOG" id="KOG3530">
    <property type="taxonomic scope" value="Eukaryota"/>
</dbReference>
<evidence type="ECO:0000313" key="5">
    <source>
        <dbReference type="EMBL" id="ESO01211.1"/>
    </source>
</evidence>
<keyword evidence="7" id="KW-1185">Reference proteome</keyword>
<dbReference type="HOGENOM" id="CLU_003623_1_1_1"/>
<proteinExistence type="predicted"/>
<dbReference type="EMBL" id="KB096785">
    <property type="protein sequence ID" value="ESO01211.1"/>
    <property type="molecule type" value="Genomic_DNA"/>
</dbReference>
<dbReference type="SMART" id="SM01195">
    <property type="entry name" value="FA"/>
    <property type="match status" value="1"/>
</dbReference>
<dbReference type="FunCoup" id="T1EKE0">
    <property type="interactions" value="10"/>
</dbReference>
<dbReference type="PRINTS" id="PR00935">
    <property type="entry name" value="BAND41"/>
</dbReference>
<dbReference type="Pfam" id="PF00373">
    <property type="entry name" value="FERM_M"/>
    <property type="match status" value="1"/>
</dbReference>
<dbReference type="GO" id="GO:0016020">
    <property type="term" value="C:membrane"/>
    <property type="evidence" value="ECO:0007669"/>
    <property type="project" value="UniProtKB-ARBA"/>
</dbReference>
<dbReference type="KEGG" id="hro:HELRODRAFT_150039"/>
<reference evidence="6" key="3">
    <citation type="submission" date="2015-06" db="UniProtKB">
        <authorList>
            <consortium name="EnsemblMetazoa"/>
        </authorList>
    </citation>
    <scope>IDENTIFICATION</scope>
</reference>
<dbReference type="PANTHER" id="PTHR23280">
    <property type="entry name" value="4.1 G PROTEIN"/>
    <property type="match status" value="1"/>
</dbReference>
<dbReference type="GeneID" id="20197040"/>
<dbReference type="CDD" id="cd14473">
    <property type="entry name" value="FERM_B-lobe"/>
    <property type="match status" value="1"/>
</dbReference>
<dbReference type="InterPro" id="IPR029071">
    <property type="entry name" value="Ubiquitin-like_domsf"/>
</dbReference>
<dbReference type="SUPFAM" id="SSF54236">
    <property type="entry name" value="Ubiquitin-like"/>
    <property type="match status" value="1"/>
</dbReference>
<dbReference type="EnsemblMetazoa" id="HelroT150039">
    <property type="protein sequence ID" value="HelroP150039"/>
    <property type="gene ID" value="HelroG150039"/>
</dbReference>
<dbReference type="InterPro" id="IPR018979">
    <property type="entry name" value="FERM_N"/>
</dbReference>
<dbReference type="GO" id="GO:0005737">
    <property type="term" value="C:cytoplasm"/>
    <property type="evidence" value="ECO:0007669"/>
    <property type="project" value="UniProtKB-SubCell"/>
</dbReference>
<dbReference type="RefSeq" id="XP_009020447.1">
    <property type="nucleotide sequence ID" value="XM_009022199.1"/>
</dbReference>
<feature type="domain" description="FERM" evidence="4">
    <location>
        <begin position="3"/>
        <end position="288"/>
    </location>
</feature>
<dbReference type="InterPro" id="IPR019748">
    <property type="entry name" value="FERM_central"/>
</dbReference>
<dbReference type="InterPro" id="IPR014847">
    <property type="entry name" value="FA"/>
</dbReference>
<dbReference type="InterPro" id="IPR019749">
    <property type="entry name" value="Band_41_domain"/>
</dbReference>
<organism evidence="6 7">
    <name type="scientific">Helobdella robusta</name>
    <name type="common">Californian leech</name>
    <dbReference type="NCBI Taxonomy" id="6412"/>
    <lineage>
        <taxon>Eukaryota</taxon>
        <taxon>Metazoa</taxon>
        <taxon>Spiralia</taxon>
        <taxon>Lophotrochozoa</taxon>
        <taxon>Annelida</taxon>
        <taxon>Clitellata</taxon>
        <taxon>Hirudinea</taxon>
        <taxon>Rhynchobdellida</taxon>
        <taxon>Glossiphoniidae</taxon>
        <taxon>Helobdella</taxon>
    </lineage>
</organism>
<comment type="subcellular location">
    <subcellularLocation>
        <location evidence="1">Cytoplasm</location>
    </subcellularLocation>
</comment>
<evidence type="ECO:0000313" key="6">
    <source>
        <dbReference type="EnsemblMetazoa" id="HelroP150039"/>
    </source>
</evidence>
<evidence type="ECO:0000313" key="7">
    <source>
        <dbReference type="Proteomes" id="UP000015101"/>
    </source>
</evidence>
<gene>
    <name evidence="6" type="primary">20197040</name>
    <name evidence="5" type="ORF">HELRODRAFT_150039</name>
</gene>
<dbReference type="InterPro" id="IPR011993">
    <property type="entry name" value="PH-like_dom_sf"/>
</dbReference>
<dbReference type="GO" id="GO:0005856">
    <property type="term" value="C:cytoskeleton"/>
    <property type="evidence" value="ECO:0000318"/>
    <property type="project" value="GO_Central"/>
</dbReference>
<dbReference type="InterPro" id="IPR019747">
    <property type="entry name" value="FERM_CS"/>
</dbReference>
<dbReference type="STRING" id="6412.T1EKE0"/>
<dbReference type="AlphaFoldDB" id="T1EKE0"/>
<feature type="region of interest" description="Disordered" evidence="3">
    <location>
        <begin position="325"/>
        <end position="347"/>
    </location>
</feature>
<protein>
    <recommendedName>
        <fullName evidence="4">FERM domain-containing protein</fullName>
    </recommendedName>
</protein>
<dbReference type="PANTHER" id="PTHR23280:SF25">
    <property type="entry name" value="MOESIN_EZRIN_RADIXIN HOMOLOG 1"/>
    <property type="match status" value="1"/>
</dbReference>
<dbReference type="InParanoid" id="T1EKE0"/>
<dbReference type="FunFam" id="3.10.20.90:FF:000039">
    <property type="entry name" value="Tyrosine-protein phosphatase non-receptor type"/>
    <property type="match status" value="1"/>
</dbReference>
<dbReference type="Gene3D" id="1.20.80.10">
    <property type="match status" value="1"/>
</dbReference>